<evidence type="ECO:0000313" key="1">
    <source>
        <dbReference type="EMBL" id="MFC5569090.1"/>
    </source>
</evidence>
<dbReference type="Pfam" id="PF20129">
    <property type="entry name" value="DUF6519"/>
    <property type="match status" value="2"/>
</dbReference>
<comment type="caution">
    <text evidence="1">The sequence shown here is derived from an EMBL/GenBank/DDBJ whole genome shotgun (WGS) entry which is preliminary data.</text>
</comment>
<dbReference type="RefSeq" id="WP_386752953.1">
    <property type="nucleotide sequence ID" value="NZ_JBHSNM010000001.1"/>
</dbReference>
<name>A0ABW0SKF2_9GAMM</name>
<dbReference type="InterPro" id="IPR012334">
    <property type="entry name" value="Pectin_lyas_fold"/>
</dbReference>
<proteinExistence type="predicted"/>
<reference evidence="2" key="1">
    <citation type="journal article" date="2019" name="Int. J. Syst. Evol. Microbiol.">
        <title>The Global Catalogue of Microorganisms (GCM) 10K type strain sequencing project: providing services to taxonomists for standard genome sequencing and annotation.</title>
        <authorList>
            <consortium name="The Broad Institute Genomics Platform"/>
            <consortium name="The Broad Institute Genome Sequencing Center for Infectious Disease"/>
            <person name="Wu L."/>
            <person name="Ma J."/>
        </authorList>
    </citation>
    <scope>NUCLEOTIDE SEQUENCE [LARGE SCALE GENOMIC DNA]</scope>
    <source>
        <strain evidence="2">KACC 11407</strain>
    </source>
</reference>
<dbReference type="InterPro" id="IPR045392">
    <property type="entry name" value="DUF6519"/>
</dbReference>
<gene>
    <name evidence="1" type="ORF">ACFPN1_03285</name>
</gene>
<dbReference type="Proteomes" id="UP001596036">
    <property type="component" value="Unassembled WGS sequence"/>
</dbReference>
<protein>
    <submittedName>
        <fullName evidence="1">DUF6519 domain-containing protein</fullName>
    </submittedName>
</protein>
<dbReference type="SUPFAM" id="SSF51126">
    <property type="entry name" value="Pectin lyase-like"/>
    <property type="match status" value="1"/>
</dbReference>
<dbReference type="EMBL" id="JBHSNM010000001">
    <property type="protein sequence ID" value="MFC5569090.1"/>
    <property type="molecule type" value="Genomic_DNA"/>
</dbReference>
<dbReference type="Gene3D" id="2.160.20.10">
    <property type="entry name" value="Single-stranded right-handed beta-helix, Pectin lyase-like"/>
    <property type="match status" value="1"/>
</dbReference>
<keyword evidence="2" id="KW-1185">Reference proteome</keyword>
<accession>A0ABW0SKF2</accession>
<evidence type="ECO:0000313" key="2">
    <source>
        <dbReference type="Proteomes" id="UP001596036"/>
    </source>
</evidence>
<organism evidence="1 2">
    <name type="scientific">Lysobacter yangpyeongensis</name>
    <dbReference type="NCBI Taxonomy" id="346182"/>
    <lineage>
        <taxon>Bacteria</taxon>
        <taxon>Pseudomonadati</taxon>
        <taxon>Pseudomonadota</taxon>
        <taxon>Gammaproteobacteria</taxon>
        <taxon>Lysobacterales</taxon>
        <taxon>Lysobacteraceae</taxon>
        <taxon>Lysobacter</taxon>
    </lineage>
</organism>
<dbReference type="InterPro" id="IPR011050">
    <property type="entry name" value="Pectin_lyase_fold/virulence"/>
</dbReference>
<sequence length="938" mass="100101">MSGDFSRITFDPWDDDLGVLLQQGRPLSDAEWNALALQLRRRMQVDTLDTIGPAVVPLQTPDAFKLGFSGGNLSIGVGRMYVDGLLAQNHGSGTRTWDPQLEEEVGTQPVFYAPPASDPDAGQPYYPNPPALPTSGRHLVYLDVWTREVSHLVRPDLIEKAVGVDSTTRLQTVWQVKLLPNVGSTANCATPLDSIPGWLPEHAPSAARLTTTTAPVPGEPDPCLIPPGGGYKGLENQLYRIEIHKGGGLGTATFKWSRDNASVETRVTHIPALNQLVVESIGKDSVLRFSDGDWIEITDDWRELHNEPGELRRIRIGNGVDDATRTIVLEQPLPAGLFPTDAQNRTQPARHTRIKRWDQRGKVLDQNGALLQDLDLATATGEITVPASGAVSVLLEHNVIASFSLDPAGGAMKSGDAWVFAARSTDATIEELDAAPPLAIHHHYAKLGFVTFPTGLTDCRIFWPPPAGNGGGGGDKVDHCACTVCVTPAQHEANNPSIQDAIDKVIAAGGGTVCLQVGHYELREPLKIVGASSLRIVGKGWNTELVSDTQVFWPIEKCHDIGLAHFTALSRGGGDIAGVMLLREVESAQLEHLRIGAEKTGTGILLEGALSDLSIRDNQIKAFVGIGSGGVNAAGVATGLMDLRIEDNLFNCEECAISLADVTVHHAVSRIANNAVRGCRKAGFILTGASTDGSGVDIAGNSLQVMGDGMHVGMDGPRVADNNVAVIKQTGDENVGIRLVPGLTGDNGMNGCQLVGNRIADFFGGIELDVPLANAMIRRNEISGSELGLYTRDGVRIRELSILGNQFLRITGEAMRVQSFPMDDIGARLAVNANQIEVQSPRTGVQLVCRDGDVVFSDNQCLQAGAKDDPCIFVMADTIVAASNRLTAQNKASILLQPRMGRVPCCTVVGNITSGEIHVGTVGTALPLPWHPLNLMNV</sequence>